<reference evidence="2 3" key="1">
    <citation type="submission" date="2016-01" db="EMBL/GenBank/DDBJ databases">
        <title>The new phylogeny of the genus Mycobacterium.</title>
        <authorList>
            <person name="Tarcisio F."/>
            <person name="Conor M."/>
            <person name="Antonella G."/>
            <person name="Elisabetta G."/>
            <person name="Giulia F.S."/>
            <person name="Sara T."/>
            <person name="Anna F."/>
            <person name="Clotilde B."/>
            <person name="Roberto B."/>
            <person name="Veronica D.S."/>
            <person name="Fabio R."/>
            <person name="Monica P."/>
            <person name="Olivier J."/>
            <person name="Enrico T."/>
            <person name="Nicola S."/>
        </authorList>
    </citation>
    <scope>NUCLEOTIDE SEQUENCE [LARGE SCALE GENOMIC DNA]</scope>
    <source>
        <strain evidence="2 3">DSM 45541</strain>
    </source>
</reference>
<feature type="compositionally biased region" description="Low complexity" evidence="1">
    <location>
        <begin position="29"/>
        <end position="48"/>
    </location>
</feature>
<comment type="caution">
    <text evidence="2">The sequence shown here is derived from an EMBL/GenBank/DDBJ whole genome shotgun (WGS) entry which is preliminary data.</text>
</comment>
<dbReference type="EMBL" id="LQPC01000054">
    <property type="protein sequence ID" value="ORV83258.1"/>
    <property type="molecule type" value="Genomic_DNA"/>
</dbReference>
<evidence type="ECO:0000256" key="1">
    <source>
        <dbReference type="SAM" id="MobiDB-lite"/>
    </source>
</evidence>
<organism evidence="2 3">
    <name type="scientific">Mycolicibacterium iranicum</name>
    <name type="common">Mycobacterium iranicum</name>
    <dbReference type="NCBI Taxonomy" id="912594"/>
    <lineage>
        <taxon>Bacteria</taxon>
        <taxon>Bacillati</taxon>
        <taxon>Actinomycetota</taxon>
        <taxon>Actinomycetes</taxon>
        <taxon>Mycobacteriales</taxon>
        <taxon>Mycobacteriaceae</taxon>
        <taxon>Mycolicibacterium</taxon>
    </lineage>
</organism>
<name>A0A1X1W9Q4_MYCIR</name>
<accession>A0A1X1W9Q4</accession>
<dbReference type="Proteomes" id="UP000193622">
    <property type="component" value="Unassembled WGS sequence"/>
</dbReference>
<gene>
    <name evidence="2" type="ORF">AWC12_26975</name>
</gene>
<sequence>MRFPISIGLAAVILTAGCGAPRVITTEDASPSQSTAAAPPPTTTTRPSNAHLANAFHFAADVAGRTGYYFTSPSGRWECAIIPRTSAGCQSAQSASIGIDGAPDEVPGPDGDLTTPNAIVVERTGEARFVAQQAPGFTLDPGPATELPFNRILAVAGFRCNIQETTGISCLSELSGEGFTFSAESYTTTYTDVPADAP</sequence>
<evidence type="ECO:0000313" key="2">
    <source>
        <dbReference type="EMBL" id="ORV83258.1"/>
    </source>
</evidence>
<dbReference type="RefSeq" id="WP_024444847.1">
    <property type="nucleotide sequence ID" value="NZ_LQPC01000054.1"/>
</dbReference>
<feature type="region of interest" description="Disordered" evidence="1">
    <location>
        <begin position="24"/>
        <end position="48"/>
    </location>
</feature>
<evidence type="ECO:0000313" key="3">
    <source>
        <dbReference type="Proteomes" id="UP000193622"/>
    </source>
</evidence>
<dbReference type="PROSITE" id="PS51257">
    <property type="entry name" value="PROKAR_LIPOPROTEIN"/>
    <property type="match status" value="1"/>
</dbReference>
<protein>
    <submittedName>
        <fullName evidence="2">Uncharacterized protein</fullName>
    </submittedName>
</protein>
<dbReference type="AlphaFoldDB" id="A0A1X1W9Q4"/>
<proteinExistence type="predicted"/>